<evidence type="ECO:0000256" key="2">
    <source>
        <dbReference type="ARBA" id="ARBA00022692"/>
    </source>
</evidence>
<organism evidence="7 8">
    <name type="scientific">Brevibacillus fluminis</name>
    <dbReference type="NCBI Taxonomy" id="511487"/>
    <lineage>
        <taxon>Bacteria</taxon>
        <taxon>Bacillati</taxon>
        <taxon>Bacillota</taxon>
        <taxon>Bacilli</taxon>
        <taxon>Bacillales</taxon>
        <taxon>Paenibacillaceae</taxon>
        <taxon>Brevibacillus</taxon>
    </lineage>
</organism>
<feature type="transmembrane region" description="Helical" evidence="5">
    <location>
        <begin position="123"/>
        <end position="144"/>
    </location>
</feature>
<feature type="transmembrane region" description="Helical" evidence="5">
    <location>
        <begin position="51"/>
        <end position="69"/>
    </location>
</feature>
<feature type="transmembrane region" description="Helical" evidence="5">
    <location>
        <begin position="90"/>
        <end position="117"/>
    </location>
</feature>
<dbReference type="PANTHER" id="PTHR42770">
    <property type="entry name" value="AMINO ACID TRANSPORTER-RELATED"/>
    <property type="match status" value="1"/>
</dbReference>
<keyword evidence="3 5" id="KW-1133">Transmembrane helix</keyword>
<comment type="subcellular location">
    <subcellularLocation>
        <location evidence="1">Membrane</location>
        <topology evidence="1">Multi-pass membrane protein</topology>
    </subcellularLocation>
</comment>
<dbReference type="InterPro" id="IPR050367">
    <property type="entry name" value="APC_superfamily"/>
</dbReference>
<evidence type="ECO:0000256" key="3">
    <source>
        <dbReference type="ARBA" id="ARBA00022989"/>
    </source>
</evidence>
<evidence type="ECO:0000259" key="6">
    <source>
        <dbReference type="Pfam" id="PF00324"/>
    </source>
</evidence>
<evidence type="ECO:0000313" key="7">
    <source>
        <dbReference type="EMBL" id="RNB85099.1"/>
    </source>
</evidence>
<dbReference type="InterPro" id="IPR004841">
    <property type="entry name" value="AA-permease/SLC12A_dom"/>
</dbReference>
<feature type="transmembrane region" description="Helical" evidence="5">
    <location>
        <begin position="151"/>
        <end position="176"/>
    </location>
</feature>
<keyword evidence="8" id="KW-1185">Reference proteome</keyword>
<dbReference type="Gene3D" id="1.20.1740.10">
    <property type="entry name" value="Amino acid/polyamine transporter I"/>
    <property type="match status" value="1"/>
</dbReference>
<dbReference type="GO" id="GO:0055085">
    <property type="term" value="P:transmembrane transport"/>
    <property type="evidence" value="ECO:0007669"/>
    <property type="project" value="InterPro"/>
</dbReference>
<feature type="transmembrane region" description="Helical" evidence="5">
    <location>
        <begin position="282"/>
        <end position="311"/>
    </location>
</feature>
<feature type="domain" description="Amino acid permease/ SLC12A" evidence="6">
    <location>
        <begin position="18"/>
        <end position="405"/>
    </location>
</feature>
<proteinExistence type="predicted"/>
<dbReference type="EMBL" id="RHHQ01000015">
    <property type="protein sequence ID" value="RNB85099.1"/>
    <property type="molecule type" value="Genomic_DNA"/>
</dbReference>
<dbReference type="OrthoDB" id="9762947at2"/>
<comment type="caution">
    <text evidence="7">The sequence shown here is derived from an EMBL/GenBank/DDBJ whole genome shotgun (WGS) entry which is preliminary data.</text>
</comment>
<dbReference type="GO" id="GO:0016020">
    <property type="term" value="C:membrane"/>
    <property type="evidence" value="ECO:0007669"/>
    <property type="project" value="UniProtKB-SubCell"/>
</dbReference>
<keyword evidence="2 5" id="KW-0812">Transmembrane</keyword>
<feature type="transmembrane region" description="Helical" evidence="5">
    <location>
        <begin position="389"/>
        <end position="407"/>
    </location>
</feature>
<feature type="transmembrane region" description="Helical" evidence="5">
    <location>
        <begin position="332"/>
        <end position="350"/>
    </location>
</feature>
<evidence type="ECO:0000256" key="1">
    <source>
        <dbReference type="ARBA" id="ARBA00004141"/>
    </source>
</evidence>
<evidence type="ECO:0000256" key="5">
    <source>
        <dbReference type="SAM" id="Phobius"/>
    </source>
</evidence>
<dbReference type="Pfam" id="PF00324">
    <property type="entry name" value="AA_permease"/>
    <property type="match status" value="1"/>
</dbReference>
<dbReference type="PIRSF" id="PIRSF006060">
    <property type="entry name" value="AA_transporter"/>
    <property type="match status" value="1"/>
</dbReference>
<name>A0A3M8DBU7_9BACL</name>
<dbReference type="RefSeq" id="WP_122919584.1">
    <property type="nucleotide sequence ID" value="NZ_RHHQ01000015.1"/>
</dbReference>
<gene>
    <name evidence="7" type="ORF">EDM56_19520</name>
</gene>
<feature type="transmembrane region" description="Helical" evidence="5">
    <location>
        <begin position="196"/>
        <end position="217"/>
    </location>
</feature>
<dbReference type="AlphaFoldDB" id="A0A3M8DBU7"/>
<keyword evidence="4 5" id="KW-0472">Membrane</keyword>
<accession>A0A3M8DBU7</accession>
<evidence type="ECO:0000256" key="4">
    <source>
        <dbReference type="ARBA" id="ARBA00023136"/>
    </source>
</evidence>
<evidence type="ECO:0000313" key="8">
    <source>
        <dbReference type="Proteomes" id="UP000271031"/>
    </source>
</evidence>
<feature type="transmembrane region" description="Helical" evidence="5">
    <location>
        <begin position="20"/>
        <end position="39"/>
    </location>
</feature>
<protein>
    <submittedName>
        <fullName evidence="7">Amino acid permease</fullName>
    </submittedName>
</protein>
<feature type="transmembrane region" description="Helical" evidence="5">
    <location>
        <begin position="356"/>
        <end position="377"/>
    </location>
</feature>
<reference evidence="7 8" key="1">
    <citation type="submission" date="2018-10" db="EMBL/GenBank/DDBJ databases">
        <title>Phylogenomics of Brevibacillus.</title>
        <authorList>
            <person name="Dunlap C."/>
        </authorList>
    </citation>
    <scope>NUCLEOTIDE SEQUENCE [LARGE SCALE GENOMIC DNA]</scope>
    <source>
        <strain evidence="7 8">JCM 15716</strain>
    </source>
</reference>
<dbReference type="PANTHER" id="PTHR42770:SF8">
    <property type="entry name" value="PUTRESCINE IMPORTER PUUP"/>
    <property type="match status" value="1"/>
</dbReference>
<sequence length="456" mass="49665">MKEGEQTQSLNRTLSLRHVVLFGLAFMAPVTVFATYGVAGEIAQGMMPTAYAMAMVVMLFTAISYGMLVKAFPIAGSAYTFTQRSISPHLGFLVGWTILLDYVFSPMISSLLVGIFVSNYFPGVPMAVWIISFIVIVTTVNILGIRLAANVNAILVVAQLLLCVLFVVFAIQGLLAGKGSGTLVSLTPFYDPNVQMGGLMAVIPILCFTFLGFDAVTTLAEETKNPVKTLPTAIILITLIGGLLYVADTYFAQLVHPSFTFQDPESAVFEIFGVLKNAFLDALFLVVSMTAAFASAMASGASASRILYAMGRENVLPRKFFGYLSPRFQTPVLNLLLIGLIAMSALFFDLMTATAFINYGALFAFVFVNLSVISHFFIRKKQRSGVNVFRYLLVPAIGAIITGIFWAKLDMHSLILGTAWLVIGIGYLAYITKMFRLPPPNIHLDDPEQNTTSDIF</sequence>
<feature type="transmembrane region" description="Helical" evidence="5">
    <location>
        <begin position="229"/>
        <end position="247"/>
    </location>
</feature>
<feature type="transmembrane region" description="Helical" evidence="5">
    <location>
        <begin position="413"/>
        <end position="431"/>
    </location>
</feature>
<dbReference type="Proteomes" id="UP000271031">
    <property type="component" value="Unassembled WGS sequence"/>
</dbReference>